<name>A0ABP6VEH6_9ACTN</name>
<comment type="caution">
    <text evidence="1">The sequence shown here is derived from an EMBL/GenBank/DDBJ whole genome shotgun (WGS) entry which is preliminary data.</text>
</comment>
<evidence type="ECO:0000313" key="1">
    <source>
        <dbReference type="EMBL" id="GAA3534318.1"/>
    </source>
</evidence>
<organism evidence="1 2">
    <name type="scientific">Nonomuraea rosea</name>
    <dbReference type="NCBI Taxonomy" id="638574"/>
    <lineage>
        <taxon>Bacteria</taxon>
        <taxon>Bacillati</taxon>
        <taxon>Actinomycetota</taxon>
        <taxon>Actinomycetes</taxon>
        <taxon>Streptosporangiales</taxon>
        <taxon>Streptosporangiaceae</taxon>
        <taxon>Nonomuraea</taxon>
    </lineage>
</organism>
<dbReference type="Proteomes" id="UP001500630">
    <property type="component" value="Unassembled WGS sequence"/>
</dbReference>
<gene>
    <name evidence="1" type="ORF">GCM10022419_012170</name>
</gene>
<evidence type="ECO:0000313" key="2">
    <source>
        <dbReference type="Proteomes" id="UP001500630"/>
    </source>
</evidence>
<protein>
    <submittedName>
        <fullName evidence="1">Uncharacterized protein</fullName>
    </submittedName>
</protein>
<sequence>MIAATSTPAAVTQMEAIRKALTGGSYGGAGPRGDAVEDELRCTAVRVQWRHRRRPGRRLRWRAAGTGTVAA</sequence>
<proteinExistence type="predicted"/>
<accession>A0ABP6VEH6</accession>
<dbReference type="EMBL" id="BAABDQ010000002">
    <property type="protein sequence ID" value="GAA3534318.1"/>
    <property type="molecule type" value="Genomic_DNA"/>
</dbReference>
<reference evidence="2" key="1">
    <citation type="journal article" date="2019" name="Int. J. Syst. Evol. Microbiol.">
        <title>The Global Catalogue of Microorganisms (GCM) 10K type strain sequencing project: providing services to taxonomists for standard genome sequencing and annotation.</title>
        <authorList>
            <consortium name="The Broad Institute Genomics Platform"/>
            <consortium name="The Broad Institute Genome Sequencing Center for Infectious Disease"/>
            <person name="Wu L."/>
            <person name="Ma J."/>
        </authorList>
    </citation>
    <scope>NUCLEOTIDE SEQUENCE [LARGE SCALE GENOMIC DNA]</scope>
    <source>
        <strain evidence="2">JCM 17326</strain>
    </source>
</reference>
<keyword evidence="2" id="KW-1185">Reference proteome</keyword>